<keyword evidence="6" id="KW-1185">Reference proteome</keyword>
<dbReference type="PANTHER" id="PTHR34142">
    <property type="entry name" value="ENDO-BETA-1,4-GLUCANASE A"/>
    <property type="match status" value="1"/>
</dbReference>
<evidence type="ECO:0000313" key="5">
    <source>
        <dbReference type="EMBL" id="WFS22780.1"/>
    </source>
</evidence>
<dbReference type="Gene3D" id="3.20.20.80">
    <property type="entry name" value="Glycosidases"/>
    <property type="match status" value="1"/>
</dbReference>
<sequence>MKISIAGMARRFAMLSTALIGLVTFAGSGEAAGLCYRGINLSGAEYGDRDGVAGTDYIYPTEATVHYFAGKGMNVVRLPFLWERLQPELNEKLDDEELSRLKAAVDRIHKNGMTVVLDPHNYARYDKVTISQDPVTDDAFGDFWSRLAGAFANQPSTVFGLMNEPHDIKAPDWLKAANTAIGRIRAIGARNLILVPGTIWTGAHSWSEERLGGGSNAEIMLGVTDPLNFYAYEFHQYLDADWSGTHALCEGTEKARTGITDVTNWLRQNHKRGFLGEFGAAGNQPCLDGLQSMLDILGKNSDVWLGWSYWAAGDWWPESEPLNVQPRKTPDRPQMALLATAAKNQRMAKACSATVK</sequence>
<proteinExistence type="inferred from homology"/>
<dbReference type="GO" id="GO:0016787">
    <property type="term" value="F:hydrolase activity"/>
    <property type="evidence" value="ECO:0007669"/>
    <property type="project" value="UniProtKB-KW"/>
</dbReference>
<dbReference type="Proteomes" id="UP000318939">
    <property type="component" value="Chromosome"/>
</dbReference>
<accession>A0ABY8II41</accession>
<evidence type="ECO:0000313" key="6">
    <source>
        <dbReference type="Proteomes" id="UP000318939"/>
    </source>
</evidence>
<reference evidence="5" key="1">
    <citation type="journal article" date="2019" name="Phytopathology">
        <title>A Novel Group of Rhizobium tumorigenes-Like Agrobacteria Associated with Crown Gall Disease of Rhododendron and Blueberry.</title>
        <authorList>
            <person name="Kuzmanovic N."/>
            <person name="Behrens P."/>
            <person name="Idczak E."/>
            <person name="Wagner S."/>
            <person name="Gotz M."/>
            <person name="Sproer C."/>
            <person name="Bunk B."/>
            <person name="Overmann J."/>
            <person name="Smalla K."/>
        </authorList>
    </citation>
    <scope>NUCLEOTIDE SEQUENCE</scope>
    <source>
        <strain evidence="5">Rho-6.2</strain>
    </source>
</reference>
<comment type="similarity">
    <text evidence="3">Belongs to the glycosyl hydrolase 5 (cellulase A) family.</text>
</comment>
<evidence type="ECO:0000256" key="3">
    <source>
        <dbReference type="RuleBase" id="RU361153"/>
    </source>
</evidence>
<dbReference type="SUPFAM" id="SSF51445">
    <property type="entry name" value="(Trans)glycosidases"/>
    <property type="match status" value="1"/>
</dbReference>
<dbReference type="RefSeq" id="WP_142830236.1">
    <property type="nucleotide sequence ID" value="NZ_CP117267.1"/>
</dbReference>
<evidence type="ECO:0000259" key="4">
    <source>
        <dbReference type="Pfam" id="PF00150"/>
    </source>
</evidence>
<keyword evidence="1 3" id="KW-0378">Hydrolase</keyword>
<dbReference type="InterPro" id="IPR017853">
    <property type="entry name" value="GH"/>
</dbReference>
<dbReference type="Pfam" id="PF00150">
    <property type="entry name" value="Cellulase"/>
    <property type="match status" value="1"/>
</dbReference>
<protein>
    <submittedName>
        <fullName evidence="5">Glycoside hydrolase family 5 protein</fullName>
    </submittedName>
</protein>
<evidence type="ECO:0000256" key="1">
    <source>
        <dbReference type="ARBA" id="ARBA00022801"/>
    </source>
</evidence>
<dbReference type="EMBL" id="CP117267">
    <property type="protein sequence ID" value="WFS22780.1"/>
    <property type="molecule type" value="Genomic_DNA"/>
</dbReference>
<name>A0ABY8II41_9HYPH</name>
<keyword evidence="2 3" id="KW-0326">Glycosidase</keyword>
<feature type="domain" description="Glycoside hydrolase family 5" evidence="4">
    <location>
        <begin position="47"/>
        <end position="312"/>
    </location>
</feature>
<dbReference type="InterPro" id="IPR001547">
    <property type="entry name" value="Glyco_hydro_5"/>
</dbReference>
<reference evidence="5" key="2">
    <citation type="journal article" date="2023" name="MicrobiologyOpen">
        <title>Genomics of the tumorigenes clade of the family Rhizobiaceae and description of Rhizobium rhododendri sp. nov.</title>
        <authorList>
            <person name="Kuzmanovic N."/>
            <person name="diCenzo G.C."/>
            <person name="Bunk B."/>
            <person name="Sproeer C."/>
            <person name="Fruehling A."/>
            <person name="Neumann-Schaal M."/>
            <person name="Overmann J."/>
            <person name="Smalla K."/>
        </authorList>
    </citation>
    <scope>NUCLEOTIDE SEQUENCE</scope>
    <source>
        <strain evidence="5">Rho-6.2</strain>
    </source>
</reference>
<evidence type="ECO:0000256" key="2">
    <source>
        <dbReference type="ARBA" id="ARBA00023295"/>
    </source>
</evidence>
<organism evidence="5 6">
    <name type="scientific">Rhizobium rhododendri</name>
    <dbReference type="NCBI Taxonomy" id="2506430"/>
    <lineage>
        <taxon>Bacteria</taxon>
        <taxon>Pseudomonadati</taxon>
        <taxon>Pseudomonadota</taxon>
        <taxon>Alphaproteobacteria</taxon>
        <taxon>Hyphomicrobiales</taxon>
        <taxon>Rhizobiaceae</taxon>
        <taxon>Rhizobium/Agrobacterium group</taxon>
        <taxon>Rhizobium</taxon>
    </lineage>
</organism>
<gene>
    <name evidence="5" type="ORF">PR018_16910</name>
</gene>
<dbReference type="PANTHER" id="PTHR34142:SF1">
    <property type="entry name" value="GLYCOSIDE HYDROLASE FAMILY 5 DOMAIN-CONTAINING PROTEIN"/>
    <property type="match status" value="1"/>
</dbReference>